<protein>
    <submittedName>
        <fullName evidence="5">Transcriptional regulator, AsnC family</fullName>
    </submittedName>
</protein>
<keyword evidence="3" id="KW-0804">Transcription</keyword>
<dbReference type="InterPro" id="IPR019888">
    <property type="entry name" value="Tscrpt_reg_AsnC-like"/>
</dbReference>
<dbReference type="Gene3D" id="1.10.10.10">
    <property type="entry name" value="Winged helix-like DNA-binding domain superfamily/Winged helix DNA-binding domain"/>
    <property type="match status" value="1"/>
</dbReference>
<evidence type="ECO:0000256" key="3">
    <source>
        <dbReference type="ARBA" id="ARBA00023163"/>
    </source>
</evidence>
<dbReference type="PRINTS" id="PR00033">
    <property type="entry name" value="HTHASNC"/>
</dbReference>
<feature type="domain" description="HTH asnC-type" evidence="4">
    <location>
        <begin position="10"/>
        <end position="71"/>
    </location>
</feature>
<dbReference type="Pfam" id="PF13412">
    <property type="entry name" value="HTH_24"/>
    <property type="match status" value="1"/>
</dbReference>
<dbReference type="InterPro" id="IPR000485">
    <property type="entry name" value="AsnC-type_HTH_dom"/>
</dbReference>
<evidence type="ECO:0000259" key="4">
    <source>
        <dbReference type="PROSITE" id="PS50956"/>
    </source>
</evidence>
<keyword evidence="1" id="KW-0805">Transcription regulation</keyword>
<keyword evidence="2" id="KW-0238">DNA-binding</keyword>
<dbReference type="InterPro" id="IPR036390">
    <property type="entry name" value="WH_DNA-bd_sf"/>
</dbReference>
<evidence type="ECO:0000313" key="6">
    <source>
        <dbReference type="Proteomes" id="UP000008809"/>
    </source>
</evidence>
<dbReference type="SMART" id="SM00344">
    <property type="entry name" value="HTH_ASNC"/>
    <property type="match status" value="1"/>
</dbReference>
<dbReference type="InterPro" id="IPR019887">
    <property type="entry name" value="Tscrpt_reg_AsnC/Lrp_C"/>
</dbReference>
<dbReference type="InterPro" id="IPR019885">
    <property type="entry name" value="Tscrpt_reg_HTH_AsnC-type_CS"/>
</dbReference>
<evidence type="ECO:0000313" key="5">
    <source>
        <dbReference type="EMBL" id="ABD07787.1"/>
    </source>
</evidence>
<accession>Q2IVH3</accession>
<dbReference type="CDD" id="cd00090">
    <property type="entry name" value="HTH_ARSR"/>
    <property type="match status" value="1"/>
</dbReference>
<dbReference type="SUPFAM" id="SSF54909">
    <property type="entry name" value="Dimeric alpha+beta barrel"/>
    <property type="match status" value="1"/>
</dbReference>
<dbReference type="InterPro" id="IPR036388">
    <property type="entry name" value="WH-like_DNA-bd_sf"/>
</dbReference>
<dbReference type="PROSITE" id="PS00519">
    <property type="entry name" value="HTH_ASNC_1"/>
    <property type="match status" value="1"/>
</dbReference>
<dbReference type="Proteomes" id="UP000008809">
    <property type="component" value="Chromosome"/>
</dbReference>
<dbReference type="GO" id="GO:0043200">
    <property type="term" value="P:response to amino acid"/>
    <property type="evidence" value="ECO:0007669"/>
    <property type="project" value="TreeGrafter"/>
</dbReference>
<dbReference type="EMBL" id="CP000250">
    <property type="protein sequence ID" value="ABD07787.1"/>
    <property type="molecule type" value="Genomic_DNA"/>
</dbReference>
<dbReference type="KEGG" id="rpb:RPB_3088"/>
<dbReference type="PANTHER" id="PTHR30154">
    <property type="entry name" value="LEUCINE-RESPONSIVE REGULATORY PROTEIN"/>
    <property type="match status" value="1"/>
</dbReference>
<dbReference type="HOGENOM" id="CLU_091233_0_2_5"/>
<dbReference type="GO" id="GO:0005829">
    <property type="term" value="C:cytosol"/>
    <property type="evidence" value="ECO:0007669"/>
    <property type="project" value="TreeGrafter"/>
</dbReference>
<gene>
    <name evidence="5" type="ordered locus">RPB_3088</name>
</gene>
<keyword evidence="6" id="KW-1185">Reference proteome</keyword>
<evidence type="ECO:0000256" key="2">
    <source>
        <dbReference type="ARBA" id="ARBA00023125"/>
    </source>
</evidence>
<organism evidence="5 6">
    <name type="scientific">Rhodopseudomonas palustris (strain HaA2)</name>
    <dbReference type="NCBI Taxonomy" id="316058"/>
    <lineage>
        <taxon>Bacteria</taxon>
        <taxon>Pseudomonadati</taxon>
        <taxon>Pseudomonadota</taxon>
        <taxon>Alphaproteobacteria</taxon>
        <taxon>Hyphomicrobiales</taxon>
        <taxon>Nitrobacteraceae</taxon>
        <taxon>Rhodopseudomonas</taxon>
    </lineage>
</organism>
<dbReference type="eggNOG" id="COG1522">
    <property type="taxonomic scope" value="Bacteria"/>
</dbReference>
<dbReference type="InterPro" id="IPR011991">
    <property type="entry name" value="ArsR-like_HTH"/>
</dbReference>
<dbReference type="PROSITE" id="PS50956">
    <property type="entry name" value="HTH_ASNC_2"/>
    <property type="match status" value="1"/>
</dbReference>
<dbReference type="GO" id="GO:0006355">
    <property type="term" value="P:regulation of DNA-templated transcription"/>
    <property type="evidence" value="ECO:0007669"/>
    <property type="project" value="UniProtKB-ARBA"/>
</dbReference>
<dbReference type="SUPFAM" id="SSF46785">
    <property type="entry name" value="Winged helix' DNA-binding domain"/>
    <property type="match status" value="1"/>
</dbReference>
<dbReference type="Pfam" id="PF01037">
    <property type="entry name" value="AsnC_trans_reg"/>
    <property type="match status" value="1"/>
</dbReference>
<sequence>MFDPIMTQKIDQIDLRILAAMQADSSRSQRELAEEVGLSQNAFWRRLKALEASGAITGYGARVSQEAVGVPMTVFVMVRTRRHSAEWLKRFRAQIESISEIVAFYRISGDFDYMLKIAARDMGNYDKVYQTIINKTELETVTSYFSMEAIIDGRPLPIGR</sequence>
<evidence type="ECO:0000256" key="1">
    <source>
        <dbReference type="ARBA" id="ARBA00023015"/>
    </source>
</evidence>
<dbReference type="Gene3D" id="3.30.70.920">
    <property type="match status" value="1"/>
</dbReference>
<dbReference type="AlphaFoldDB" id="Q2IVH3"/>
<name>Q2IVH3_RHOP2</name>
<dbReference type="STRING" id="316058.RPB_3088"/>
<proteinExistence type="predicted"/>
<reference evidence="5 6" key="1">
    <citation type="submission" date="2006-01" db="EMBL/GenBank/DDBJ databases">
        <title>Complete sequence of Rhodopseudomonas palustris HaA2.</title>
        <authorList>
            <consortium name="US DOE Joint Genome Institute"/>
            <person name="Copeland A."/>
            <person name="Lucas S."/>
            <person name="Lapidus A."/>
            <person name="Barry K."/>
            <person name="Detter J.C."/>
            <person name="Glavina T."/>
            <person name="Hammon N."/>
            <person name="Israni S."/>
            <person name="Pitluck S."/>
            <person name="Chain P."/>
            <person name="Malfatti S."/>
            <person name="Shin M."/>
            <person name="Vergez L."/>
            <person name="Schmutz J."/>
            <person name="Larimer F."/>
            <person name="Land M."/>
            <person name="Hauser L."/>
            <person name="Pelletier D.A."/>
            <person name="Kyrpides N."/>
            <person name="Anderson I."/>
            <person name="Oda Y."/>
            <person name="Harwood C.S."/>
            <person name="Richardson P."/>
        </authorList>
    </citation>
    <scope>NUCLEOTIDE SEQUENCE [LARGE SCALE GENOMIC DNA]</scope>
    <source>
        <strain evidence="5 6">HaA2</strain>
    </source>
</reference>
<dbReference type="GO" id="GO:0043565">
    <property type="term" value="F:sequence-specific DNA binding"/>
    <property type="evidence" value="ECO:0007669"/>
    <property type="project" value="InterPro"/>
</dbReference>
<dbReference type="PANTHER" id="PTHR30154:SF34">
    <property type="entry name" value="TRANSCRIPTIONAL REGULATOR AZLB"/>
    <property type="match status" value="1"/>
</dbReference>
<dbReference type="InterPro" id="IPR011008">
    <property type="entry name" value="Dimeric_a/b-barrel"/>
</dbReference>